<evidence type="ECO:0000256" key="15">
    <source>
        <dbReference type="ARBA" id="ARBA00048308"/>
    </source>
</evidence>
<dbReference type="GO" id="GO:0006084">
    <property type="term" value="P:acetyl-CoA metabolic process"/>
    <property type="evidence" value="ECO:0007669"/>
    <property type="project" value="InterPro"/>
</dbReference>
<comment type="cofactor">
    <cofactor evidence="1">
        <name>Mg(2+)</name>
        <dbReference type="ChEBI" id="CHEBI:18420"/>
    </cofactor>
</comment>
<feature type="binding site" evidence="18">
    <location>
        <position position="130"/>
    </location>
    <ligand>
        <name>Mg(2+)</name>
        <dbReference type="ChEBI" id="CHEBI:18420"/>
    </ligand>
</feature>
<evidence type="ECO:0000256" key="16">
    <source>
        <dbReference type="ARBA" id="ARBA00049110"/>
    </source>
</evidence>
<comment type="catalytic activity">
    <reaction evidence="15">
        <text>citrate = oxaloacetate + acetate</text>
        <dbReference type="Rhea" id="RHEA:10760"/>
        <dbReference type="ChEBI" id="CHEBI:16452"/>
        <dbReference type="ChEBI" id="CHEBI:16947"/>
        <dbReference type="ChEBI" id="CHEBI:30089"/>
        <dbReference type="EC" id="4.1.3.6"/>
    </reaction>
</comment>
<feature type="domain" description="HpcH/HpaI aldolase/citrate lyase" evidence="19">
    <location>
        <begin position="7"/>
        <end position="225"/>
    </location>
</feature>
<evidence type="ECO:0000256" key="13">
    <source>
        <dbReference type="ARBA" id="ARBA00030255"/>
    </source>
</evidence>
<dbReference type="NCBIfam" id="TIGR01588">
    <property type="entry name" value="citE"/>
    <property type="match status" value="1"/>
</dbReference>
<dbReference type="InterPro" id="IPR015813">
    <property type="entry name" value="Pyrv/PenolPyrv_kinase-like_dom"/>
</dbReference>
<comment type="catalytic activity">
    <reaction evidence="16">
        <text>(3S)-citryl-CoA = oxaloacetate + acetyl-CoA</text>
        <dbReference type="Rhea" id="RHEA:20812"/>
        <dbReference type="ChEBI" id="CHEBI:16452"/>
        <dbReference type="ChEBI" id="CHEBI:57288"/>
        <dbReference type="ChEBI" id="CHEBI:57321"/>
        <dbReference type="EC" id="4.1.3.34"/>
    </reaction>
</comment>
<evidence type="ECO:0000256" key="2">
    <source>
        <dbReference type="ARBA" id="ARBA00003671"/>
    </source>
</evidence>
<feature type="binding site" evidence="17">
    <location>
        <position position="130"/>
    </location>
    <ligand>
        <name>substrate</name>
    </ligand>
</feature>
<feature type="binding site" evidence="17">
    <location>
        <position position="68"/>
    </location>
    <ligand>
        <name>substrate</name>
    </ligand>
</feature>
<comment type="similarity">
    <text evidence="4">Belongs to the HpcH/HpaI aldolase family. Citrate lyase beta subunit subfamily.</text>
</comment>
<dbReference type="Pfam" id="PF03328">
    <property type="entry name" value="HpcH_HpaI"/>
    <property type="match status" value="1"/>
</dbReference>
<organism evidence="20 21">
    <name type="scientific">Anaerosphaera aminiphila DSM 21120</name>
    <dbReference type="NCBI Taxonomy" id="1120995"/>
    <lineage>
        <taxon>Bacteria</taxon>
        <taxon>Bacillati</taxon>
        <taxon>Bacillota</taxon>
        <taxon>Tissierellia</taxon>
        <taxon>Tissierellales</taxon>
        <taxon>Peptoniphilaceae</taxon>
        <taxon>Anaerosphaera</taxon>
    </lineage>
</organism>
<dbReference type="GO" id="GO:0005737">
    <property type="term" value="C:cytoplasm"/>
    <property type="evidence" value="ECO:0007669"/>
    <property type="project" value="UniProtKB-SubCell"/>
</dbReference>
<dbReference type="STRING" id="1120995.SAMN02745245_01880"/>
<sequence>MKDRLRRTMMFLPGNNPGMLTDAHIYKPDSIMIDLEDAVSINQKDAARMLTFNALKTIDYGDVERVVRINGLDTPYGREDIRAVVTAGVDVIRLPKTDSAQDIIDVDEIITEVEKELGCVGRTLMMAAVETATGVLNAVEIAKASPRMMGIALGAEDYVTNLKTTRSSHGWELFAARSQIVLAARNAGIACFDTVNSNLNDMEQFRTEVQFIKDLGFDGKSVIHPKQISVVNEIYTPTEKEINSAIKVISGAKEAERKGSGVITVDGKMVDGPIIVRAERTLKLAIASGILSEEDIHEL</sequence>
<dbReference type="PIRSF" id="PIRSF015582">
    <property type="entry name" value="Cit_lyase_B"/>
    <property type="match status" value="1"/>
</dbReference>
<dbReference type="InterPro" id="IPR006475">
    <property type="entry name" value="Citrate_lyase_beta_bac"/>
</dbReference>
<dbReference type="AlphaFoldDB" id="A0A1M5UV25"/>
<evidence type="ECO:0000313" key="20">
    <source>
        <dbReference type="EMBL" id="SHH66583.1"/>
    </source>
</evidence>
<dbReference type="EMBL" id="FQXI01000021">
    <property type="protein sequence ID" value="SHH66583.1"/>
    <property type="molecule type" value="Genomic_DNA"/>
</dbReference>
<evidence type="ECO:0000256" key="14">
    <source>
        <dbReference type="ARBA" id="ARBA00032495"/>
    </source>
</evidence>
<feature type="binding site" evidence="18">
    <location>
        <position position="157"/>
    </location>
    <ligand>
        <name>Mg(2+)</name>
        <dbReference type="ChEBI" id="CHEBI:18420"/>
    </ligand>
</feature>
<evidence type="ECO:0000256" key="17">
    <source>
        <dbReference type="PIRSR" id="PIRSR015582-1"/>
    </source>
</evidence>
<dbReference type="GO" id="GO:0008816">
    <property type="term" value="F:citryl-CoA lyase activity"/>
    <property type="evidence" value="ECO:0007669"/>
    <property type="project" value="UniProtKB-EC"/>
</dbReference>
<evidence type="ECO:0000256" key="10">
    <source>
        <dbReference type="ARBA" id="ARBA00022723"/>
    </source>
</evidence>
<evidence type="ECO:0000256" key="18">
    <source>
        <dbReference type="PIRSR" id="PIRSR015582-2"/>
    </source>
</evidence>
<keyword evidence="10 18" id="KW-0479">Metal-binding</keyword>
<dbReference type="InterPro" id="IPR005000">
    <property type="entry name" value="Aldolase/citrate-lyase_domain"/>
</dbReference>
<dbReference type="EC" id="4.1.3.34" evidence="6"/>
<evidence type="ECO:0000256" key="11">
    <source>
        <dbReference type="ARBA" id="ARBA00022842"/>
    </source>
</evidence>
<keyword evidence="11 18" id="KW-0460">Magnesium</keyword>
<dbReference type="PANTHER" id="PTHR32308">
    <property type="entry name" value="LYASE BETA SUBUNIT, PUTATIVE (AFU_ORTHOLOGUE AFUA_4G13030)-RELATED"/>
    <property type="match status" value="1"/>
</dbReference>
<evidence type="ECO:0000256" key="5">
    <source>
        <dbReference type="ARBA" id="ARBA00011382"/>
    </source>
</evidence>
<comment type="function">
    <text evidence="2">Represents a citryl-ACP lyase.</text>
</comment>
<gene>
    <name evidence="20" type="ORF">SAMN02745245_01880</name>
</gene>
<dbReference type="GO" id="GO:0008815">
    <property type="term" value="F:citrate (pro-3S)-lyase activity"/>
    <property type="evidence" value="ECO:0007669"/>
    <property type="project" value="UniProtKB-EC"/>
</dbReference>
<evidence type="ECO:0000256" key="6">
    <source>
        <dbReference type="ARBA" id="ARBA00012258"/>
    </source>
</evidence>
<keyword evidence="12 20" id="KW-0456">Lyase</keyword>
<evidence type="ECO:0000256" key="7">
    <source>
        <dbReference type="ARBA" id="ARBA00012914"/>
    </source>
</evidence>
<dbReference type="FunFam" id="3.20.20.60:FF:000008">
    <property type="entry name" value="Citrate (Pro-3S)-lyase subunit beta"/>
    <property type="match status" value="1"/>
</dbReference>
<dbReference type="GO" id="GO:0009346">
    <property type="term" value="C:ATP-independent citrate lyase complex"/>
    <property type="evidence" value="ECO:0007669"/>
    <property type="project" value="InterPro"/>
</dbReference>
<comment type="subunit">
    <text evidence="5">Oligomer with a subunit composition of (alpha,beta,gamma)6.</text>
</comment>
<reference evidence="20 21" key="1">
    <citation type="submission" date="2016-11" db="EMBL/GenBank/DDBJ databases">
        <authorList>
            <person name="Jaros S."/>
            <person name="Januszkiewicz K."/>
            <person name="Wedrychowicz H."/>
        </authorList>
    </citation>
    <scope>NUCLEOTIDE SEQUENCE [LARGE SCALE GENOMIC DNA]</scope>
    <source>
        <strain evidence="20 21">DSM 21120</strain>
    </source>
</reference>
<evidence type="ECO:0000256" key="3">
    <source>
        <dbReference type="ARBA" id="ARBA00004496"/>
    </source>
</evidence>
<dbReference type="Proteomes" id="UP000184032">
    <property type="component" value="Unassembled WGS sequence"/>
</dbReference>
<dbReference type="PANTHER" id="PTHR32308:SF10">
    <property type="entry name" value="CITRATE LYASE SUBUNIT BETA"/>
    <property type="match status" value="1"/>
</dbReference>
<name>A0A1M5UV25_9FIRM</name>
<dbReference type="Gene3D" id="3.20.20.60">
    <property type="entry name" value="Phosphoenolpyruvate-binding domains"/>
    <property type="match status" value="1"/>
</dbReference>
<dbReference type="OrthoDB" id="9786940at2"/>
<comment type="subcellular location">
    <subcellularLocation>
        <location evidence="3">Cytoplasm</location>
    </subcellularLocation>
</comment>
<evidence type="ECO:0000256" key="4">
    <source>
        <dbReference type="ARBA" id="ARBA00005549"/>
    </source>
</evidence>
<evidence type="ECO:0000259" key="19">
    <source>
        <dbReference type="Pfam" id="PF03328"/>
    </source>
</evidence>
<dbReference type="GO" id="GO:0000287">
    <property type="term" value="F:magnesium ion binding"/>
    <property type="evidence" value="ECO:0007669"/>
    <property type="project" value="TreeGrafter"/>
</dbReference>
<dbReference type="EC" id="4.1.3.6" evidence="7"/>
<evidence type="ECO:0000256" key="9">
    <source>
        <dbReference type="ARBA" id="ARBA00022490"/>
    </source>
</evidence>
<accession>A0A1M5UV25</accession>
<evidence type="ECO:0000256" key="8">
    <source>
        <dbReference type="ARBA" id="ARBA00015712"/>
    </source>
</evidence>
<evidence type="ECO:0000256" key="1">
    <source>
        <dbReference type="ARBA" id="ARBA00001946"/>
    </source>
</evidence>
<evidence type="ECO:0000313" key="21">
    <source>
        <dbReference type="Proteomes" id="UP000184032"/>
    </source>
</evidence>
<proteinExistence type="inferred from homology"/>
<keyword evidence="9" id="KW-0963">Cytoplasm</keyword>
<protein>
    <recommendedName>
        <fullName evidence="8">Citrate lyase subunit beta</fullName>
        <ecNumber evidence="6">4.1.3.34</ecNumber>
        <ecNumber evidence="7">4.1.3.6</ecNumber>
    </recommendedName>
    <alternativeName>
        <fullName evidence="13">Citrate (pro-3S)-lyase subunit beta</fullName>
    </alternativeName>
    <alternativeName>
        <fullName evidence="14">Citryl-CoA lyase subunit</fullName>
    </alternativeName>
</protein>
<dbReference type="InterPro" id="IPR011206">
    <property type="entry name" value="Citrate_lyase_beta/mcl1/mcl2"/>
</dbReference>
<dbReference type="InterPro" id="IPR040442">
    <property type="entry name" value="Pyrv_kinase-like_dom_sf"/>
</dbReference>
<dbReference type="RefSeq" id="WP_083529201.1">
    <property type="nucleotide sequence ID" value="NZ_FQXI01000021.1"/>
</dbReference>
<dbReference type="SUPFAM" id="SSF51621">
    <property type="entry name" value="Phosphoenolpyruvate/pyruvate domain"/>
    <property type="match status" value="1"/>
</dbReference>
<keyword evidence="21" id="KW-1185">Reference proteome</keyword>
<evidence type="ECO:0000256" key="12">
    <source>
        <dbReference type="ARBA" id="ARBA00023239"/>
    </source>
</evidence>
<dbReference type="GO" id="GO:0006107">
    <property type="term" value="P:oxaloacetate metabolic process"/>
    <property type="evidence" value="ECO:0007669"/>
    <property type="project" value="TreeGrafter"/>
</dbReference>